<sequence length="175" mass="18524">MKTLRYMILFSFAIMLAVGLGLWLAPMVIKGGGVGQKALSVKAASKGDYDDAQPKARPKGGNDINAASKKLKEAVVKAKDSVEKAVQEKVEAVAESLNEIARKESQESVVNSSQQDSSSQSQKDADGYSNPVEKSAPVLSDENGVATSGDEEVAAKTDELLTAEQVIKILNALKD</sequence>
<name>A0A8J6P4H3_9BACT</name>
<keyword evidence="2" id="KW-0812">Transmembrane</keyword>
<dbReference type="EMBL" id="JACNIG010000220">
    <property type="protein sequence ID" value="MBC8432372.1"/>
    <property type="molecule type" value="Genomic_DNA"/>
</dbReference>
<dbReference type="Proteomes" id="UP000605201">
    <property type="component" value="Unassembled WGS sequence"/>
</dbReference>
<dbReference type="AlphaFoldDB" id="A0A8J6P4H3"/>
<reference evidence="3 4" key="1">
    <citation type="submission" date="2020-08" db="EMBL/GenBank/DDBJ databases">
        <title>Bridging the membrane lipid divide: bacteria of the FCB group superphylum have the potential to synthesize archaeal ether lipids.</title>
        <authorList>
            <person name="Villanueva L."/>
            <person name="Von Meijenfeldt F.A.B."/>
            <person name="Westbye A.B."/>
            <person name="Yadav S."/>
            <person name="Hopmans E.C."/>
            <person name="Dutilh B.E."/>
            <person name="Sinninghe Damste J.S."/>
        </authorList>
    </citation>
    <scope>NUCLEOTIDE SEQUENCE [LARGE SCALE GENOMIC DNA]</scope>
    <source>
        <strain evidence="3">NIOZ-UU17</strain>
    </source>
</reference>
<feature type="compositionally biased region" description="Basic and acidic residues" evidence="1">
    <location>
        <begin position="45"/>
        <end position="54"/>
    </location>
</feature>
<keyword evidence="2" id="KW-1133">Transmembrane helix</keyword>
<evidence type="ECO:0000256" key="1">
    <source>
        <dbReference type="SAM" id="MobiDB-lite"/>
    </source>
</evidence>
<evidence type="ECO:0000313" key="4">
    <source>
        <dbReference type="Proteomes" id="UP000605201"/>
    </source>
</evidence>
<feature type="compositionally biased region" description="Low complexity" evidence="1">
    <location>
        <begin position="107"/>
        <end position="122"/>
    </location>
</feature>
<evidence type="ECO:0000256" key="2">
    <source>
        <dbReference type="SAM" id="Phobius"/>
    </source>
</evidence>
<comment type="caution">
    <text evidence="3">The sequence shown here is derived from an EMBL/GenBank/DDBJ whole genome shotgun (WGS) entry which is preliminary data.</text>
</comment>
<feature type="region of interest" description="Disordered" evidence="1">
    <location>
        <begin position="45"/>
        <end position="65"/>
    </location>
</feature>
<organism evidence="3 4">
    <name type="scientific">Candidatus Desulfatibia vada</name>
    <dbReference type="NCBI Taxonomy" id="2841696"/>
    <lineage>
        <taxon>Bacteria</taxon>
        <taxon>Pseudomonadati</taxon>
        <taxon>Thermodesulfobacteriota</taxon>
        <taxon>Desulfobacteria</taxon>
        <taxon>Desulfobacterales</taxon>
        <taxon>Desulfobacterales incertae sedis</taxon>
        <taxon>Candidatus Desulfatibia</taxon>
    </lineage>
</organism>
<feature type="transmembrane region" description="Helical" evidence="2">
    <location>
        <begin position="6"/>
        <end position="29"/>
    </location>
</feature>
<evidence type="ECO:0000313" key="3">
    <source>
        <dbReference type="EMBL" id="MBC8432372.1"/>
    </source>
</evidence>
<gene>
    <name evidence="3" type="ORF">H8D96_10680</name>
</gene>
<keyword evidence="2" id="KW-0472">Membrane</keyword>
<protein>
    <submittedName>
        <fullName evidence="3">Uncharacterized protein</fullName>
    </submittedName>
</protein>
<accession>A0A8J6P4H3</accession>
<feature type="region of interest" description="Disordered" evidence="1">
    <location>
        <begin position="102"/>
        <end position="151"/>
    </location>
</feature>
<proteinExistence type="predicted"/>